<accession>A0A194WXG3</accession>
<keyword evidence="1" id="KW-0472">Membrane</keyword>
<keyword evidence="1" id="KW-1133">Transmembrane helix</keyword>
<evidence type="ECO:0000313" key="3">
    <source>
        <dbReference type="EMBL" id="KUJ12374.1"/>
    </source>
</evidence>
<dbReference type="AlphaFoldDB" id="A0A194WXG3"/>
<protein>
    <recommendedName>
        <fullName evidence="5">Mid2 domain-containing protein</fullName>
    </recommendedName>
</protein>
<organism evidence="3 4">
    <name type="scientific">Mollisia scopiformis</name>
    <name type="common">Conifer needle endophyte fungus</name>
    <name type="synonym">Phialocephala scopiformis</name>
    <dbReference type="NCBI Taxonomy" id="149040"/>
    <lineage>
        <taxon>Eukaryota</taxon>
        <taxon>Fungi</taxon>
        <taxon>Dikarya</taxon>
        <taxon>Ascomycota</taxon>
        <taxon>Pezizomycotina</taxon>
        <taxon>Leotiomycetes</taxon>
        <taxon>Helotiales</taxon>
        <taxon>Mollisiaceae</taxon>
        <taxon>Mollisia</taxon>
    </lineage>
</organism>
<evidence type="ECO:0000313" key="4">
    <source>
        <dbReference type="Proteomes" id="UP000070700"/>
    </source>
</evidence>
<feature type="transmembrane region" description="Helical" evidence="1">
    <location>
        <begin position="528"/>
        <end position="552"/>
    </location>
</feature>
<sequence>MLCNCYISFLGLIAALSFVRAGIASSHSNLELRNVGLSSEVGLRTPTAKFKRDTVIKNSTTLDKSWNGATLFSLQLKASGESKRNTDVTAGINIVCTTCYIKGTATAQLTISDNFNLTQAFESFKSAVEYDIGTVTNVTVNDFETYFDNLESDITSLNFAKFESDLTFPTANNTDFDLEIPDIPQATLLFQFDGLELYMDIDTTLSDEATYTVNIYKSKTALGVSAGEESLGIIFSIDLILSVDSSIDISSGFHIKLNDGVAIDLALFSQNVSSITMNGGNFEFLPVTIESAGVQLTALLKVGIQAGLNVAAPPFKLDGVKFDTFSAGAAVGVYMNVAEFITNVTANPAGNVTGCEVLVEEVYSMAIGAQAGATLALNDYSWGPTPNTSTAVFYTTLASRCALSSATSAALTARAAQATGLTTTTLTTSDTYTATQCLSTGLLNCPISMQTTSKQTVTSTLVTSVPSGSTATFPTTIQNSVANTIAFGTNVKALTSTSGTPTSFNPTSTPTGITGVIDGKIGGVSNKLIIGVSVGIGVPFLVGVIAGCFFFAGRRRSETRGNVSYADAQGLSTSEPYTPSQMSVKKMPNVVVSENLR</sequence>
<evidence type="ECO:0008006" key="5">
    <source>
        <dbReference type="Google" id="ProtNLM"/>
    </source>
</evidence>
<keyword evidence="1" id="KW-0812">Transmembrane</keyword>
<dbReference type="Proteomes" id="UP000070700">
    <property type="component" value="Unassembled WGS sequence"/>
</dbReference>
<gene>
    <name evidence="3" type="ORF">LY89DRAFT_623534</name>
</gene>
<reference evidence="3 4" key="1">
    <citation type="submission" date="2015-10" db="EMBL/GenBank/DDBJ databases">
        <title>Full genome of DAOMC 229536 Phialocephala scopiformis, a fungal endophyte of spruce producing the potent anti-insectan compound rugulosin.</title>
        <authorList>
            <consortium name="DOE Joint Genome Institute"/>
            <person name="Walker A.K."/>
            <person name="Frasz S.L."/>
            <person name="Seifert K.A."/>
            <person name="Miller J.D."/>
            <person name="Mondo S.J."/>
            <person name="Labutti K."/>
            <person name="Lipzen A."/>
            <person name="Dockter R."/>
            <person name="Kennedy M."/>
            <person name="Grigoriev I.V."/>
            <person name="Spatafora J.W."/>
        </authorList>
    </citation>
    <scope>NUCLEOTIDE SEQUENCE [LARGE SCALE GENOMIC DNA]</scope>
    <source>
        <strain evidence="3 4">CBS 120377</strain>
    </source>
</reference>
<dbReference type="STRING" id="149040.A0A194WXG3"/>
<dbReference type="OrthoDB" id="4733706at2759"/>
<keyword evidence="4" id="KW-1185">Reference proteome</keyword>
<feature type="signal peptide" evidence="2">
    <location>
        <begin position="1"/>
        <end position="24"/>
    </location>
</feature>
<proteinExistence type="predicted"/>
<dbReference type="KEGG" id="psco:LY89DRAFT_623534"/>
<name>A0A194WXG3_MOLSC</name>
<feature type="chain" id="PRO_5008267561" description="Mid2 domain-containing protein" evidence="2">
    <location>
        <begin position="25"/>
        <end position="597"/>
    </location>
</feature>
<dbReference type="RefSeq" id="XP_018066729.1">
    <property type="nucleotide sequence ID" value="XM_018211018.1"/>
</dbReference>
<dbReference type="InParanoid" id="A0A194WXG3"/>
<dbReference type="EMBL" id="KQ947424">
    <property type="protein sequence ID" value="KUJ12374.1"/>
    <property type="molecule type" value="Genomic_DNA"/>
</dbReference>
<evidence type="ECO:0000256" key="2">
    <source>
        <dbReference type="SAM" id="SignalP"/>
    </source>
</evidence>
<keyword evidence="2" id="KW-0732">Signal</keyword>
<dbReference type="GeneID" id="28820744"/>
<evidence type="ECO:0000256" key="1">
    <source>
        <dbReference type="SAM" id="Phobius"/>
    </source>
</evidence>